<dbReference type="OrthoDB" id="10253254at2759"/>
<dbReference type="GO" id="GO:0003723">
    <property type="term" value="F:RNA binding"/>
    <property type="evidence" value="ECO:0007669"/>
    <property type="project" value="TreeGrafter"/>
</dbReference>
<keyword evidence="3" id="KW-0547">Nucleotide-binding</keyword>
<evidence type="ECO:0000259" key="9">
    <source>
        <dbReference type="PROSITE" id="PS51192"/>
    </source>
</evidence>
<keyword evidence="5" id="KW-0347">Helicase</keyword>
<evidence type="ECO:0000256" key="8">
    <source>
        <dbReference type="SAM" id="MobiDB-lite"/>
    </source>
</evidence>
<dbReference type="InterPro" id="IPR001650">
    <property type="entry name" value="Helicase_C-like"/>
</dbReference>
<dbReference type="Pfam" id="PF00271">
    <property type="entry name" value="Helicase_C"/>
    <property type="match status" value="1"/>
</dbReference>
<dbReference type="InterPro" id="IPR014001">
    <property type="entry name" value="Helicase_ATP-bd"/>
</dbReference>
<evidence type="ECO:0000256" key="7">
    <source>
        <dbReference type="ARBA" id="ARBA00047984"/>
    </source>
</evidence>
<evidence type="ECO:0000256" key="1">
    <source>
        <dbReference type="ARBA" id="ARBA00008792"/>
    </source>
</evidence>
<organism evidence="11 12">
    <name type="scientific">Chondrus crispus</name>
    <name type="common">Carrageen Irish moss</name>
    <name type="synonym">Polymorpha crispa</name>
    <dbReference type="NCBI Taxonomy" id="2769"/>
    <lineage>
        <taxon>Eukaryota</taxon>
        <taxon>Rhodophyta</taxon>
        <taxon>Florideophyceae</taxon>
        <taxon>Rhodymeniophycidae</taxon>
        <taxon>Gigartinales</taxon>
        <taxon>Gigartinaceae</taxon>
        <taxon>Chondrus</taxon>
    </lineage>
</organism>
<dbReference type="GO" id="GO:0000462">
    <property type="term" value="P:maturation of SSU-rRNA from tricistronic rRNA transcript (SSU-rRNA, 5.8S rRNA, LSU-rRNA)"/>
    <property type="evidence" value="ECO:0007669"/>
    <property type="project" value="TreeGrafter"/>
</dbReference>
<dbReference type="Gene3D" id="1.10.10.2130">
    <property type="entry name" value="DEAH helicase family, winged-helix domain"/>
    <property type="match status" value="1"/>
</dbReference>
<evidence type="ECO:0000256" key="2">
    <source>
        <dbReference type="ARBA" id="ARBA00012552"/>
    </source>
</evidence>
<evidence type="ECO:0000256" key="5">
    <source>
        <dbReference type="ARBA" id="ARBA00022806"/>
    </source>
</evidence>
<dbReference type="InterPro" id="IPR002464">
    <property type="entry name" value="DNA/RNA_helicase_DEAH_CS"/>
</dbReference>
<feature type="region of interest" description="Disordered" evidence="8">
    <location>
        <begin position="725"/>
        <end position="770"/>
    </location>
</feature>
<feature type="region of interest" description="Disordered" evidence="8">
    <location>
        <begin position="953"/>
        <end position="984"/>
    </location>
</feature>
<dbReference type="PROSITE" id="PS51194">
    <property type="entry name" value="HELICASE_CTER"/>
    <property type="match status" value="1"/>
</dbReference>
<evidence type="ECO:0000313" key="12">
    <source>
        <dbReference type="Proteomes" id="UP000012073"/>
    </source>
</evidence>
<dbReference type="STRING" id="2769.R7QMW7"/>
<dbReference type="InterPro" id="IPR011545">
    <property type="entry name" value="DEAD/DEAH_box_helicase_dom"/>
</dbReference>
<evidence type="ECO:0000259" key="10">
    <source>
        <dbReference type="PROSITE" id="PS51194"/>
    </source>
</evidence>
<name>R7QMW7_CHOCR</name>
<evidence type="ECO:0000313" key="11">
    <source>
        <dbReference type="EMBL" id="CDF39852.1"/>
    </source>
</evidence>
<dbReference type="GO" id="GO:0016787">
    <property type="term" value="F:hydrolase activity"/>
    <property type="evidence" value="ECO:0007669"/>
    <property type="project" value="UniProtKB-KW"/>
</dbReference>
<sequence length="984" mass="107954">MKTTNDIGSPLPRKRERRHFVVFERDPAAAKARLELPVCMHEQEIMEVVHANDVVLISGATGTGKTTQVPQFLLEDGFGDPRAPVHKGIVAVTQPRRVAAVTCANRVAFELKSQVGDIVGYQIRHAAKLGAEVRAKFVTDGILLREAENDILLKRYSAVVVDEVHERSLNTDLLLSFLSRTVTLRRENPGTLGPLKVIVMSATLDVEGVFRGDEALFPNPPVVKVPSRQYSVTMHFAKRTSEDYVEEAYKKVDKIHRRLPRGGILVFLTGRQEVADLCSRLDKHFANRKVKIQGDTGSEIGIKVLPFYALLSDRRQRGVFDDCGQDVRKVVVATNIAETSVTVPGISYVVDSGRAKEKVYKGEGAHALSAYEIRWVSKASADQRAGRAGRTGPGHCYRLYSSAVFDRQFDAFREPEVLRTPTDSVVLRLRAMGIKNVSKFPFPTRPCEKDLAASEKLLADLGALHEPGRIPSLDIGSGFSKGIEPNGTDLLGVTKLGKSLAKLPISPRFGKMLLSALSSKLPLNEGERQATARYTCRIAGVLTVGTVFDRTSESWREKHLVFQHRRSEILTELSAVCAVEHAGIQGSRRARYSVKSLDTQAMREVCKSYSLHFKSVTEALEIGYQLEKHLWGSERPAAASLLPPSKIVEECILRAVLTGLPDRIARRMTRDEGIAMGVIPRRRRKAFTVLGDGGAVYLEESSSIFLNGGVEFVSFSSLNEIELRRKRRRAEDDDEQRDDYESSSDDERAPGDDEPQPEEGNPATEQGVNGAEAVPTKVILRGASVISPAWLTTDATSMCHFDSPSGGASAPSYDSGTDTVVEESSVRYGHWPLGVAKVPVGLLALCRKGSDTRSSTGSAAQYRALAAAVVTGRVRPGLRVDFEKEGTDRSGRVCVQRVADEMRRRACALSAQGLAKAVVDVDWLTPAVEACVGARFRAAVRKRYEEAVRRMVQEFSDGEGDGARKHEGEHSGGEDDGEEDGEEE</sequence>
<gene>
    <name evidence="11" type="ORF">CHC_T00006834001</name>
</gene>
<dbReference type="PROSITE" id="PS00690">
    <property type="entry name" value="DEAH_ATP_HELICASE"/>
    <property type="match status" value="1"/>
</dbReference>
<dbReference type="SMART" id="SM00847">
    <property type="entry name" value="HA2"/>
    <property type="match status" value="1"/>
</dbReference>
<accession>R7QMW7</accession>
<keyword evidence="6" id="KW-0067">ATP-binding</keyword>
<dbReference type="FunFam" id="3.40.50.300:FF:000637">
    <property type="entry name" value="ATP-dependent RNA helicase DHX37/DHR1"/>
    <property type="match status" value="1"/>
</dbReference>
<reference evidence="12" key="1">
    <citation type="journal article" date="2013" name="Proc. Natl. Acad. Sci. U.S.A.">
        <title>Genome structure and metabolic features in the red seaweed Chondrus crispus shed light on evolution of the Archaeplastida.</title>
        <authorList>
            <person name="Collen J."/>
            <person name="Porcel B."/>
            <person name="Carre W."/>
            <person name="Ball S.G."/>
            <person name="Chaparro C."/>
            <person name="Tonon T."/>
            <person name="Barbeyron T."/>
            <person name="Michel G."/>
            <person name="Noel B."/>
            <person name="Valentin K."/>
            <person name="Elias M."/>
            <person name="Artiguenave F."/>
            <person name="Arun A."/>
            <person name="Aury J.M."/>
            <person name="Barbosa-Neto J.F."/>
            <person name="Bothwell J.H."/>
            <person name="Bouget F.Y."/>
            <person name="Brillet L."/>
            <person name="Cabello-Hurtado F."/>
            <person name="Capella-Gutierrez S."/>
            <person name="Charrier B."/>
            <person name="Cladiere L."/>
            <person name="Cock J.M."/>
            <person name="Coelho S.M."/>
            <person name="Colleoni C."/>
            <person name="Czjzek M."/>
            <person name="Da Silva C."/>
            <person name="Delage L."/>
            <person name="Denoeud F."/>
            <person name="Deschamps P."/>
            <person name="Dittami S.M."/>
            <person name="Gabaldon T."/>
            <person name="Gachon C.M."/>
            <person name="Groisillier A."/>
            <person name="Herve C."/>
            <person name="Jabbari K."/>
            <person name="Katinka M."/>
            <person name="Kloareg B."/>
            <person name="Kowalczyk N."/>
            <person name="Labadie K."/>
            <person name="Leblanc C."/>
            <person name="Lopez P.J."/>
            <person name="McLachlan D.H."/>
            <person name="Meslet-Cladiere L."/>
            <person name="Moustafa A."/>
            <person name="Nehr Z."/>
            <person name="Nyvall Collen P."/>
            <person name="Panaud O."/>
            <person name="Partensky F."/>
            <person name="Poulain J."/>
            <person name="Rensing S.A."/>
            <person name="Rousvoal S."/>
            <person name="Samson G."/>
            <person name="Symeonidi A."/>
            <person name="Weissenbach J."/>
            <person name="Zambounis A."/>
            <person name="Wincker P."/>
            <person name="Boyen C."/>
        </authorList>
    </citation>
    <scope>NUCLEOTIDE SEQUENCE [LARGE SCALE GENOMIC DNA]</scope>
    <source>
        <strain evidence="12">cv. Stackhouse</strain>
    </source>
</reference>
<protein>
    <recommendedName>
        <fullName evidence="2">RNA helicase</fullName>
        <ecNumber evidence="2">3.6.4.13</ecNumber>
    </recommendedName>
</protein>
<dbReference type="KEGG" id="ccp:CHC_T00006834001"/>
<dbReference type="Gene3D" id="3.40.50.300">
    <property type="entry name" value="P-loop containing nucleotide triphosphate hydrolases"/>
    <property type="match status" value="2"/>
</dbReference>
<dbReference type="EMBL" id="HG002086">
    <property type="protein sequence ID" value="CDF39852.1"/>
    <property type="molecule type" value="Genomic_DNA"/>
</dbReference>
<dbReference type="SUPFAM" id="SSF52540">
    <property type="entry name" value="P-loop containing nucleoside triphosphate hydrolases"/>
    <property type="match status" value="1"/>
</dbReference>
<dbReference type="InterPro" id="IPR007502">
    <property type="entry name" value="Helicase-assoc_dom"/>
</dbReference>
<dbReference type="Gramene" id="CDF39852">
    <property type="protein sequence ID" value="CDF39852"/>
    <property type="gene ID" value="CHC_T00006834001"/>
</dbReference>
<comment type="catalytic activity">
    <reaction evidence="7">
        <text>ATP + H2O = ADP + phosphate + H(+)</text>
        <dbReference type="Rhea" id="RHEA:13065"/>
        <dbReference type="ChEBI" id="CHEBI:15377"/>
        <dbReference type="ChEBI" id="CHEBI:15378"/>
        <dbReference type="ChEBI" id="CHEBI:30616"/>
        <dbReference type="ChEBI" id="CHEBI:43474"/>
        <dbReference type="ChEBI" id="CHEBI:456216"/>
        <dbReference type="EC" id="3.6.4.13"/>
    </reaction>
</comment>
<dbReference type="GO" id="GO:0003724">
    <property type="term" value="F:RNA helicase activity"/>
    <property type="evidence" value="ECO:0007669"/>
    <property type="project" value="UniProtKB-EC"/>
</dbReference>
<dbReference type="InterPro" id="IPR042035">
    <property type="entry name" value="DEAH_win-hel_dom"/>
</dbReference>
<evidence type="ECO:0000256" key="4">
    <source>
        <dbReference type="ARBA" id="ARBA00022801"/>
    </source>
</evidence>
<feature type="compositionally biased region" description="Basic and acidic residues" evidence="8">
    <location>
        <begin position="961"/>
        <end position="973"/>
    </location>
</feature>
<dbReference type="AlphaFoldDB" id="R7QMW7"/>
<feature type="domain" description="Helicase C-terminal" evidence="10">
    <location>
        <begin position="244"/>
        <end position="433"/>
    </location>
</feature>
<dbReference type="SMART" id="SM00490">
    <property type="entry name" value="HELICc"/>
    <property type="match status" value="1"/>
</dbReference>
<dbReference type="PhylomeDB" id="R7QMW7"/>
<keyword evidence="4" id="KW-0378">Hydrolase</keyword>
<proteinExistence type="inferred from homology"/>
<dbReference type="GO" id="GO:0005730">
    <property type="term" value="C:nucleolus"/>
    <property type="evidence" value="ECO:0007669"/>
    <property type="project" value="TreeGrafter"/>
</dbReference>
<dbReference type="EC" id="3.6.4.13" evidence="2"/>
<dbReference type="CDD" id="cd18791">
    <property type="entry name" value="SF2_C_RHA"/>
    <property type="match status" value="1"/>
</dbReference>
<dbReference type="GeneID" id="17317859"/>
<feature type="compositionally biased region" description="Acidic residues" evidence="8">
    <location>
        <begin position="974"/>
        <end position="984"/>
    </location>
</feature>
<dbReference type="Proteomes" id="UP000012073">
    <property type="component" value="Unassembled WGS sequence"/>
</dbReference>
<dbReference type="PANTHER" id="PTHR18934">
    <property type="entry name" value="ATP-DEPENDENT RNA HELICASE"/>
    <property type="match status" value="1"/>
</dbReference>
<dbReference type="GO" id="GO:0005524">
    <property type="term" value="F:ATP binding"/>
    <property type="evidence" value="ECO:0007669"/>
    <property type="project" value="UniProtKB-KW"/>
</dbReference>
<dbReference type="PANTHER" id="PTHR18934:SF99">
    <property type="entry name" value="ATP-DEPENDENT RNA HELICASE DHX37-RELATED"/>
    <property type="match status" value="1"/>
</dbReference>
<comment type="similarity">
    <text evidence="1">Belongs to the DEAD box helicase family. DEAH subfamily.</text>
</comment>
<dbReference type="RefSeq" id="XP_005710146.1">
    <property type="nucleotide sequence ID" value="XM_005710089.1"/>
</dbReference>
<evidence type="ECO:0000256" key="6">
    <source>
        <dbReference type="ARBA" id="ARBA00022840"/>
    </source>
</evidence>
<keyword evidence="12" id="KW-1185">Reference proteome</keyword>
<dbReference type="PROSITE" id="PS51192">
    <property type="entry name" value="HELICASE_ATP_BIND_1"/>
    <property type="match status" value="1"/>
</dbReference>
<dbReference type="SMART" id="SM00487">
    <property type="entry name" value="DEXDc"/>
    <property type="match status" value="1"/>
</dbReference>
<evidence type="ECO:0000256" key="3">
    <source>
        <dbReference type="ARBA" id="ARBA00022741"/>
    </source>
</evidence>
<feature type="domain" description="Helicase ATP-binding" evidence="9">
    <location>
        <begin position="46"/>
        <end position="222"/>
    </location>
</feature>
<feature type="compositionally biased region" description="Acidic residues" evidence="8">
    <location>
        <begin position="732"/>
        <end position="744"/>
    </location>
</feature>
<dbReference type="InterPro" id="IPR027417">
    <property type="entry name" value="P-loop_NTPase"/>
</dbReference>
<dbReference type="Pfam" id="PF00270">
    <property type="entry name" value="DEAD"/>
    <property type="match status" value="1"/>
</dbReference>